<gene>
    <name evidence="5" type="ORF">BU26DRAFT_519532</name>
</gene>
<keyword evidence="6" id="KW-1185">Reference proteome</keyword>
<reference evidence="5" key="1">
    <citation type="journal article" date="2020" name="Stud. Mycol.">
        <title>101 Dothideomycetes genomes: a test case for predicting lifestyles and emergence of pathogens.</title>
        <authorList>
            <person name="Haridas S."/>
            <person name="Albert R."/>
            <person name="Binder M."/>
            <person name="Bloem J."/>
            <person name="Labutti K."/>
            <person name="Salamov A."/>
            <person name="Andreopoulos B."/>
            <person name="Baker S."/>
            <person name="Barry K."/>
            <person name="Bills G."/>
            <person name="Bluhm B."/>
            <person name="Cannon C."/>
            <person name="Castanera R."/>
            <person name="Culley D."/>
            <person name="Daum C."/>
            <person name="Ezra D."/>
            <person name="Gonzalez J."/>
            <person name="Henrissat B."/>
            <person name="Kuo A."/>
            <person name="Liang C."/>
            <person name="Lipzen A."/>
            <person name="Lutzoni F."/>
            <person name="Magnuson J."/>
            <person name="Mondo S."/>
            <person name="Nolan M."/>
            <person name="Ohm R."/>
            <person name="Pangilinan J."/>
            <person name="Park H.-J."/>
            <person name="Ramirez L."/>
            <person name="Alfaro M."/>
            <person name="Sun H."/>
            <person name="Tritt A."/>
            <person name="Yoshinaga Y."/>
            <person name="Zwiers L.-H."/>
            <person name="Turgeon B."/>
            <person name="Goodwin S."/>
            <person name="Spatafora J."/>
            <person name="Crous P."/>
            <person name="Grigoriev I."/>
        </authorList>
    </citation>
    <scope>NUCLEOTIDE SEQUENCE</scope>
    <source>
        <strain evidence="5">CBS 122368</strain>
    </source>
</reference>
<evidence type="ECO:0000256" key="1">
    <source>
        <dbReference type="ARBA" id="ARBA00006484"/>
    </source>
</evidence>
<keyword evidence="2" id="KW-0521">NADP</keyword>
<dbReference type="GO" id="GO:0019433">
    <property type="term" value="P:triglyceride catabolic process"/>
    <property type="evidence" value="ECO:0007669"/>
    <property type="project" value="TreeGrafter"/>
</dbReference>
<dbReference type="AlphaFoldDB" id="A0A6A6IHF1"/>
<dbReference type="InterPro" id="IPR020904">
    <property type="entry name" value="Sc_DH/Rdtase_CS"/>
</dbReference>
<dbReference type="GeneID" id="54582405"/>
<organism evidence="5 6">
    <name type="scientific">Trematosphaeria pertusa</name>
    <dbReference type="NCBI Taxonomy" id="390896"/>
    <lineage>
        <taxon>Eukaryota</taxon>
        <taxon>Fungi</taxon>
        <taxon>Dikarya</taxon>
        <taxon>Ascomycota</taxon>
        <taxon>Pezizomycotina</taxon>
        <taxon>Dothideomycetes</taxon>
        <taxon>Pleosporomycetidae</taxon>
        <taxon>Pleosporales</taxon>
        <taxon>Massarineae</taxon>
        <taxon>Trematosphaeriaceae</taxon>
        <taxon>Trematosphaeria</taxon>
    </lineage>
</organism>
<proteinExistence type="inferred from homology"/>
<evidence type="ECO:0000256" key="2">
    <source>
        <dbReference type="ARBA" id="ARBA00022857"/>
    </source>
</evidence>
<comment type="similarity">
    <text evidence="1 4">Belongs to the short-chain dehydrogenases/reductases (SDR) family.</text>
</comment>
<protein>
    <submittedName>
        <fullName evidence="5">Putative hydroxybutyrate dehydrogenase</fullName>
    </submittedName>
</protein>
<dbReference type="RefSeq" id="XP_033684482.1">
    <property type="nucleotide sequence ID" value="XM_033829075.1"/>
</dbReference>
<dbReference type="CDD" id="cd05374">
    <property type="entry name" value="17beta-HSD-like_SDR_c"/>
    <property type="match status" value="1"/>
</dbReference>
<dbReference type="GO" id="GO:0000140">
    <property type="term" value="F:acylglycerone-phosphate reductase (NADP+) activity"/>
    <property type="evidence" value="ECO:0007669"/>
    <property type="project" value="TreeGrafter"/>
</dbReference>
<dbReference type="GO" id="GO:0005783">
    <property type="term" value="C:endoplasmic reticulum"/>
    <property type="evidence" value="ECO:0007669"/>
    <property type="project" value="TreeGrafter"/>
</dbReference>
<dbReference type="InterPro" id="IPR036291">
    <property type="entry name" value="NAD(P)-bd_dom_sf"/>
</dbReference>
<dbReference type="Gene3D" id="3.40.50.720">
    <property type="entry name" value="NAD(P)-binding Rossmann-like Domain"/>
    <property type="match status" value="1"/>
</dbReference>
<dbReference type="PROSITE" id="PS00061">
    <property type="entry name" value="ADH_SHORT"/>
    <property type="match status" value="1"/>
</dbReference>
<sequence length="277" mass="29955">MSKSVLITGCSSGGIGYALAQSFQRRNLVVFATTRDLSKMVGLKDLPNLHLLSLDVTDPYSIADAVEAVKQVTGGPLDYLVNNSGRGYWMPALDTDIEEGKRLFDVNFWGPLRVTQALSPLLVAAKGTVVNIGSINGYLNVPYAGIYSASKAAVHVLGETMRVELAPHSVSVLTIVIGSIDTGLHNKFPAPKLPSNSLYTPLEGKVQDSAQARDFIKRQKPEGYAEEVVTDILAGKTGKIWRGKNALKTRYGRILLPMSVQDHILVAHSGLKDLVKK</sequence>
<name>A0A6A6IHF1_9PLEO</name>
<dbReference type="GO" id="GO:0005811">
    <property type="term" value="C:lipid droplet"/>
    <property type="evidence" value="ECO:0007669"/>
    <property type="project" value="TreeGrafter"/>
</dbReference>
<dbReference type="SUPFAM" id="SSF51735">
    <property type="entry name" value="NAD(P)-binding Rossmann-fold domains"/>
    <property type="match status" value="1"/>
</dbReference>
<dbReference type="PANTHER" id="PTHR44169:SF6">
    <property type="entry name" value="NADPH-DEPENDENT 1-ACYLDIHYDROXYACETONE PHOSPHATE REDUCTASE"/>
    <property type="match status" value="1"/>
</dbReference>
<dbReference type="Pfam" id="PF00106">
    <property type="entry name" value="adh_short"/>
    <property type="match status" value="1"/>
</dbReference>
<dbReference type="PANTHER" id="PTHR44169">
    <property type="entry name" value="NADPH-DEPENDENT 1-ACYLDIHYDROXYACETONE PHOSPHATE REDUCTASE"/>
    <property type="match status" value="1"/>
</dbReference>
<keyword evidence="3" id="KW-0560">Oxidoreductase</keyword>
<dbReference type="PRINTS" id="PR00080">
    <property type="entry name" value="SDRFAMILY"/>
</dbReference>
<accession>A0A6A6IHF1</accession>
<evidence type="ECO:0000256" key="4">
    <source>
        <dbReference type="RuleBase" id="RU000363"/>
    </source>
</evidence>
<evidence type="ECO:0000256" key="3">
    <source>
        <dbReference type="ARBA" id="ARBA00023002"/>
    </source>
</evidence>
<dbReference type="GO" id="GO:0004806">
    <property type="term" value="F:triacylglycerol lipase activity"/>
    <property type="evidence" value="ECO:0007669"/>
    <property type="project" value="TreeGrafter"/>
</dbReference>
<evidence type="ECO:0000313" key="6">
    <source>
        <dbReference type="Proteomes" id="UP000800094"/>
    </source>
</evidence>
<dbReference type="Proteomes" id="UP000800094">
    <property type="component" value="Unassembled WGS sequence"/>
</dbReference>
<dbReference type="OrthoDB" id="2102561at2759"/>
<dbReference type="EMBL" id="ML987195">
    <property type="protein sequence ID" value="KAF2249478.1"/>
    <property type="molecule type" value="Genomic_DNA"/>
</dbReference>
<dbReference type="PRINTS" id="PR00081">
    <property type="entry name" value="GDHRDH"/>
</dbReference>
<evidence type="ECO:0000313" key="5">
    <source>
        <dbReference type="EMBL" id="KAF2249478.1"/>
    </source>
</evidence>
<dbReference type="InterPro" id="IPR002347">
    <property type="entry name" value="SDR_fam"/>
</dbReference>
<dbReference type="GO" id="GO:0006654">
    <property type="term" value="P:phosphatidic acid biosynthetic process"/>
    <property type="evidence" value="ECO:0007669"/>
    <property type="project" value="TreeGrafter"/>
</dbReference>